<feature type="transmembrane region" description="Helical" evidence="11">
    <location>
        <begin position="12"/>
        <end position="33"/>
    </location>
</feature>
<dbReference type="NCBIfam" id="TIGR02532">
    <property type="entry name" value="IV_pilin_GFxxxE"/>
    <property type="match status" value="1"/>
</dbReference>
<accession>A0A4Q1JZK6</accession>
<keyword evidence="3" id="KW-1003">Cell membrane</keyword>
<keyword evidence="5" id="KW-0997">Cell inner membrane</keyword>
<evidence type="ECO:0000256" key="10">
    <source>
        <dbReference type="ARBA" id="ARBA00030775"/>
    </source>
</evidence>
<evidence type="ECO:0000256" key="1">
    <source>
        <dbReference type="ARBA" id="ARBA00004377"/>
    </source>
</evidence>
<evidence type="ECO:0000256" key="8">
    <source>
        <dbReference type="ARBA" id="ARBA00023136"/>
    </source>
</evidence>
<comment type="similarity">
    <text evidence="9">Belongs to the GSP H family.</text>
</comment>
<dbReference type="Pfam" id="PF12019">
    <property type="entry name" value="GspH"/>
    <property type="match status" value="1"/>
</dbReference>
<dbReference type="EMBL" id="SAWZ01000001">
    <property type="protein sequence ID" value="RXR08529.1"/>
    <property type="molecule type" value="Genomic_DNA"/>
</dbReference>
<organism evidence="13 14">
    <name type="scientific">Pseudoxanthomonas composti</name>
    <dbReference type="NCBI Taxonomy" id="2137479"/>
    <lineage>
        <taxon>Bacteria</taxon>
        <taxon>Pseudomonadati</taxon>
        <taxon>Pseudomonadota</taxon>
        <taxon>Gammaproteobacteria</taxon>
        <taxon>Lysobacterales</taxon>
        <taxon>Lysobacteraceae</taxon>
        <taxon>Pseudoxanthomonas</taxon>
    </lineage>
</organism>
<gene>
    <name evidence="13" type="ORF">EPA99_01540</name>
</gene>
<dbReference type="Pfam" id="PF07963">
    <property type="entry name" value="N_methyl"/>
    <property type="match status" value="1"/>
</dbReference>
<protein>
    <recommendedName>
        <fullName evidence="2">Type II secretion system protein H</fullName>
    </recommendedName>
    <alternativeName>
        <fullName evidence="10">General secretion pathway protein H</fullName>
    </alternativeName>
</protein>
<comment type="caution">
    <text evidence="13">The sequence shown here is derived from an EMBL/GenBank/DDBJ whole genome shotgun (WGS) entry which is preliminary data.</text>
</comment>
<name>A0A4Q1JZK6_9GAMM</name>
<evidence type="ECO:0000256" key="9">
    <source>
        <dbReference type="ARBA" id="ARBA00025772"/>
    </source>
</evidence>
<keyword evidence="14" id="KW-1185">Reference proteome</keyword>
<evidence type="ECO:0000256" key="4">
    <source>
        <dbReference type="ARBA" id="ARBA00022481"/>
    </source>
</evidence>
<dbReference type="GO" id="GO:0015627">
    <property type="term" value="C:type II protein secretion system complex"/>
    <property type="evidence" value="ECO:0007669"/>
    <property type="project" value="InterPro"/>
</dbReference>
<dbReference type="PROSITE" id="PS00409">
    <property type="entry name" value="PROKAR_NTER_METHYL"/>
    <property type="match status" value="1"/>
</dbReference>
<evidence type="ECO:0000256" key="6">
    <source>
        <dbReference type="ARBA" id="ARBA00022692"/>
    </source>
</evidence>
<dbReference type="Gene3D" id="3.55.40.10">
    <property type="entry name" value="minor pseudopilin epsh domain"/>
    <property type="match status" value="1"/>
</dbReference>
<evidence type="ECO:0000256" key="7">
    <source>
        <dbReference type="ARBA" id="ARBA00022989"/>
    </source>
</evidence>
<keyword evidence="8 11" id="KW-0472">Membrane</keyword>
<dbReference type="OrthoDB" id="6039229at2"/>
<evidence type="ECO:0000259" key="12">
    <source>
        <dbReference type="Pfam" id="PF12019"/>
    </source>
</evidence>
<dbReference type="InterPro" id="IPR022346">
    <property type="entry name" value="T2SS_GspH"/>
</dbReference>
<dbReference type="SUPFAM" id="SSF54523">
    <property type="entry name" value="Pili subunits"/>
    <property type="match status" value="1"/>
</dbReference>
<dbReference type="InterPro" id="IPR045584">
    <property type="entry name" value="Pilin-like"/>
</dbReference>
<evidence type="ECO:0000256" key="3">
    <source>
        <dbReference type="ARBA" id="ARBA00022475"/>
    </source>
</evidence>
<dbReference type="GO" id="GO:0005886">
    <property type="term" value="C:plasma membrane"/>
    <property type="evidence" value="ECO:0007669"/>
    <property type="project" value="UniProtKB-SubCell"/>
</dbReference>
<evidence type="ECO:0000256" key="2">
    <source>
        <dbReference type="ARBA" id="ARBA00021549"/>
    </source>
</evidence>
<proteinExistence type="inferred from homology"/>
<dbReference type="GO" id="GO:0015628">
    <property type="term" value="P:protein secretion by the type II secretion system"/>
    <property type="evidence" value="ECO:0007669"/>
    <property type="project" value="InterPro"/>
</dbReference>
<evidence type="ECO:0000256" key="11">
    <source>
        <dbReference type="SAM" id="Phobius"/>
    </source>
</evidence>
<keyword evidence="4" id="KW-0488">Methylation</keyword>
<feature type="domain" description="General secretion pathway GspH" evidence="12">
    <location>
        <begin position="47"/>
        <end position="162"/>
    </location>
</feature>
<dbReference type="AlphaFoldDB" id="A0A4Q1JZK6"/>
<evidence type="ECO:0000256" key="5">
    <source>
        <dbReference type="ARBA" id="ARBA00022519"/>
    </source>
</evidence>
<keyword evidence="7 11" id="KW-1133">Transmembrane helix</keyword>
<reference evidence="13 14" key="1">
    <citation type="submission" date="2019-01" db="EMBL/GenBank/DDBJ databases">
        <title>Pseudoxanthomonas composti sp. nov., isolated from compost.</title>
        <authorList>
            <person name="Yang G."/>
        </authorList>
    </citation>
    <scope>NUCLEOTIDE SEQUENCE [LARGE SCALE GENOMIC DNA]</scope>
    <source>
        <strain evidence="13 14">GSS15</strain>
    </source>
</reference>
<sequence>MRGPTGTHAAGFTLVELMVTVAVAAILMAIAFPNMVGLINGQRLTSQANELVVAMQSARMDAIRFNRRVIVCKSTNGTSCDTAGGAWSRWVTYVDTDGNGLLTNANEVLRTGTIRSGVSLLASPAISGNSQRIVYGADGLARDGAGTLLRGALSVCKATSQPAENIRLVQLVSGSRVAVAAANGGASCATPANPA</sequence>
<keyword evidence="6 11" id="KW-0812">Transmembrane</keyword>
<comment type="subcellular location">
    <subcellularLocation>
        <location evidence="1">Cell inner membrane</location>
        <topology evidence="1">Single-pass membrane protein</topology>
    </subcellularLocation>
</comment>
<evidence type="ECO:0000313" key="14">
    <source>
        <dbReference type="Proteomes" id="UP000289784"/>
    </source>
</evidence>
<evidence type="ECO:0000313" key="13">
    <source>
        <dbReference type="EMBL" id="RXR08529.1"/>
    </source>
</evidence>
<dbReference type="Proteomes" id="UP000289784">
    <property type="component" value="Unassembled WGS sequence"/>
</dbReference>
<dbReference type="InterPro" id="IPR012902">
    <property type="entry name" value="N_methyl_site"/>
</dbReference>